<protein>
    <recommendedName>
        <fullName evidence="2">NB-ARC domain-containing protein</fullName>
    </recommendedName>
</protein>
<feature type="domain" description="NB-ARC" evidence="2">
    <location>
        <begin position="31"/>
        <end position="191"/>
    </location>
</feature>
<reference evidence="3 4" key="1">
    <citation type="journal article" date="2022" name="G3 (Bethesda)">
        <title>Whole-genome sequence and methylome profiling of the almond [Prunus dulcis (Mill.) D.A. Webb] cultivar 'Nonpareil'.</title>
        <authorList>
            <person name="D'Amico-Willman K.M."/>
            <person name="Ouma W.Z."/>
            <person name="Meulia T."/>
            <person name="Sideli G.M."/>
            <person name="Gradziel T.M."/>
            <person name="Fresnedo-Ramirez J."/>
        </authorList>
    </citation>
    <scope>NUCLEOTIDE SEQUENCE [LARGE SCALE GENOMIC DNA]</scope>
    <source>
        <strain evidence="3">Clone GOH B32 T37-40</strain>
    </source>
</reference>
<dbReference type="AlphaFoldDB" id="A0AAD4V5Z7"/>
<keyword evidence="4" id="KW-1185">Reference proteome</keyword>
<keyword evidence="1" id="KW-0611">Plant defense</keyword>
<dbReference type="Gene3D" id="3.40.50.300">
    <property type="entry name" value="P-loop containing nucleotide triphosphate hydrolases"/>
    <property type="match status" value="1"/>
</dbReference>
<dbReference type="Pfam" id="PF00931">
    <property type="entry name" value="NB-ARC"/>
    <property type="match status" value="1"/>
</dbReference>
<sequence>MTHSFVRPSEVIGRDSEKKEIDDLLLQQGDNQSGNNKNVFVIPIVGIGGLGKTTLAKLLYNDERVVRNFELRTWVYVSVEFDIIRLTKEILCSALDTEISDKLSIDQLQGKLRDALKDKKFLLVLDDVWIDDRVKWSEFRDVLIDGAKLGSKILVTTRNISVASVMATVRTYINLKGLSYEHCSLFVKCAFVEDDEKKHPNPFEGKDIVRKCGGVPLAVRNLGSC</sequence>
<accession>A0AAD4V5Z7</accession>
<dbReference type="SUPFAM" id="SSF52540">
    <property type="entry name" value="P-loop containing nucleoside triphosphate hydrolases"/>
    <property type="match status" value="1"/>
</dbReference>
<comment type="caution">
    <text evidence="3">The sequence shown here is derived from an EMBL/GenBank/DDBJ whole genome shotgun (WGS) entry which is preliminary data.</text>
</comment>
<dbReference type="InterPro" id="IPR002182">
    <property type="entry name" value="NB-ARC"/>
</dbReference>
<proteinExistence type="predicted"/>
<evidence type="ECO:0000313" key="4">
    <source>
        <dbReference type="Proteomes" id="UP001054821"/>
    </source>
</evidence>
<dbReference type="GO" id="GO:0043531">
    <property type="term" value="F:ADP binding"/>
    <property type="evidence" value="ECO:0007669"/>
    <property type="project" value="InterPro"/>
</dbReference>
<dbReference type="Proteomes" id="UP001054821">
    <property type="component" value="Chromosome 7"/>
</dbReference>
<dbReference type="EMBL" id="JAJFAZ020000007">
    <property type="protein sequence ID" value="KAI5318431.1"/>
    <property type="molecule type" value="Genomic_DNA"/>
</dbReference>
<evidence type="ECO:0000259" key="2">
    <source>
        <dbReference type="Pfam" id="PF00931"/>
    </source>
</evidence>
<evidence type="ECO:0000313" key="3">
    <source>
        <dbReference type="EMBL" id="KAI5318431.1"/>
    </source>
</evidence>
<name>A0AAD4V5Z7_PRUDU</name>
<dbReference type="PANTHER" id="PTHR36766:SF61">
    <property type="entry name" value="NB-ARC DOMAIN DISEASE RESISTANCE PROTEIN"/>
    <property type="match status" value="1"/>
</dbReference>
<dbReference type="PRINTS" id="PR00364">
    <property type="entry name" value="DISEASERSIST"/>
</dbReference>
<dbReference type="PANTHER" id="PTHR36766">
    <property type="entry name" value="PLANT BROAD-SPECTRUM MILDEW RESISTANCE PROTEIN RPW8"/>
    <property type="match status" value="1"/>
</dbReference>
<dbReference type="InterPro" id="IPR042197">
    <property type="entry name" value="Apaf_helical"/>
</dbReference>
<dbReference type="GO" id="GO:0006952">
    <property type="term" value="P:defense response"/>
    <property type="evidence" value="ECO:0007669"/>
    <property type="project" value="UniProtKB-KW"/>
</dbReference>
<dbReference type="InterPro" id="IPR027417">
    <property type="entry name" value="P-loop_NTPase"/>
</dbReference>
<gene>
    <name evidence="3" type="ORF">L3X38_038139</name>
</gene>
<organism evidence="3 4">
    <name type="scientific">Prunus dulcis</name>
    <name type="common">Almond</name>
    <name type="synonym">Amygdalus dulcis</name>
    <dbReference type="NCBI Taxonomy" id="3755"/>
    <lineage>
        <taxon>Eukaryota</taxon>
        <taxon>Viridiplantae</taxon>
        <taxon>Streptophyta</taxon>
        <taxon>Embryophyta</taxon>
        <taxon>Tracheophyta</taxon>
        <taxon>Spermatophyta</taxon>
        <taxon>Magnoliopsida</taxon>
        <taxon>eudicotyledons</taxon>
        <taxon>Gunneridae</taxon>
        <taxon>Pentapetalae</taxon>
        <taxon>rosids</taxon>
        <taxon>fabids</taxon>
        <taxon>Rosales</taxon>
        <taxon>Rosaceae</taxon>
        <taxon>Amygdaloideae</taxon>
        <taxon>Amygdaleae</taxon>
        <taxon>Prunus</taxon>
    </lineage>
</organism>
<evidence type="ECO:0000256" key="1">
    <source>
        <dbReference type="ARBA" id="ARBA00022821"/>
    </source>
</evidence>
<dbReference type="Gene3D" id="1.10.8.430">
    <property type="entry name" value="Helical domain of apoptotic protease-activating factors"/>
    <property type="match status" value="1"/>
</dbReference>